<keyword evidence="10" id="KW-0560">Oxidoreductase</keyword>
<evidence type="ECO:0000313" key="19">
    <source>
        <dbReference type="EMBL" id="SDN89298.1"/>
    </source>
</evidence>
<evidence type="ECO:0000256" key="7">
    <source>
        <dbReference type="ARBA" id="ARBA00022692"/>
    </source>
</evidence>
<evidence type="ECO:0000256" key="3">
    <source>
        <dbReference type="ARBA" id="ARBA00011700"/>
    </source>
</evidence>
<name>A0A1H0F3R5_9HYPH</name>
<keyword evidence="5" id="KW-0813">Transport</keyword>
<dbReference type="GO" id="GO:0009486">
    <property type="term" value="F:cytochrome bo3 ubiquinol oxidase activity"/>
    <property type="evidence" value="ECO:0007669"/>
    <property type="project" value="InterPro"/>
</dbReference>
<dbReference type="GO" id="GO:0005886">
    <property type="term" value="C:plasma membrane"/>
    <property type="evidence" value="ECO:0007669"/>
    <property type="project" value="UniProtKB-SubCell"/>
</dbReference>
<gene>
    <name evidence="19" type="ORF">SAMN05192530_102343</name>
</gene>
<dbReference type="Pfam" id="PF03626">
    <property type="entry name" value="COX4_pro"/>
    <property type="match status" value="1"/>
</dbReference>
<evidence type="ECO:0000256" key="12">
    <source>
        <dbReference type="ARBA" id="ARBA00025694"/>
    </source>
</evidence>
<dbReference type="InterPro" id="IPR050968">
    <property type="entry name" value="Cytochrome_c_oxidase_bac_sub4"/>
</dbReference>
<dbReference type="GO" id="GO:0009319">
    <property type="term" value="C:cytochrome o ubiquinol oxidase complex"/>
    <property type="evidence" value="ECO:0007669"/>
    <property type="project" value="TreeGrafter"/>
</dbReference>
<dbReference type="PANTHER" id="PTHR36835:SF1">
    <property type="entry name" value="CYTOCHROME BO(3) UBIQUINOL OXIDASE SUBUNIT 4"/>
    <property type="match status" value="1"/>
</dbReference>
<keyword evidence="6" id="KW-1003">Cell membrane</keyword>
<feature type="region of interest" description="Disordered" evidence="17">
    <location>
        <begin position="1"/>
        <end position="22"/>
    </location>
</feature>
<proteinExistence type="inferred from homology"/>
<evidence type="ECO:0000256" key="16">
    <source>
        <dbReference type="ARBA" id="ARBA00032185"/>
    </source>
</evidence>
<reference evidence="19 20" key="1">
    <citation type="submission" date="2016-10" db="EMBL/GenBank/DDBJ databases">
        <authorList>
            <person name="de Groot N.N."/>
        </authorList>
    </citation>
    <scope>NUCLEOTIDE SEQUENCE [LARGE SCALE GENOMIC DNA]</scope>
    <source>
        <strain evidence="20">L7-484,KACC 16230,DSM 25025</strain>
    </source>
</reference>
<feature type="compositionally biased region" description="Basic and acidic residues" evidence="17">
    <location>
        <begin position="10"/>
        <end position="22"/>
    </location>
</feature>
<dbReference type="GO" id="GO:0019646">
    <property type="term" value="P:aerobic electron transport chain"/>
    <property type="evidence" value="ECO:0007669"/>
    <property type="project" value="TreeGrafter"/>
</dbReference>
<feature type="transmembrane region" description="Helical" evidence="18">
    <location>
        <begin position="57"/>
        <end position="81"/>
    </location>
</feature>
<evidence type="ECO:0000256" key="18">
    <source>
        <dbReference type="SAM" id="Phobius"/>
    </source>
</evidence>
<evidence type="ECO:0000256" key="17">
    <source>
        <dbReference type="SAM" id="MobiDB-lite"/>
    </source>
</evidence>
<dbReference type="GO" id="GO:0015078">
    <property type="term" value="F:proton transmembrane transporter activity"/>
    <property type="evidence" value="ECO:0007669"/>
    <property type="project" value="TreeGrafter"/>
</dbReference>
<dbReference type="Proteomes" id="UP000198793">
    <property type="component" value="Unassembled WGS sequence"/>
</dbReference>
<evidence type="ECO:0000313" key="20">
    <source>
        <dbReference type="Proteomes" id="UP000198793"/>
    </source>
</evidence>
<dbReference type="GO" id="GO:0015990">
    <property type="term" value="P:electron transport coupled proton transport"/>
    <property type="evidence" value="ECO:0007669"/>
    <property type="project" value="InterPro"/>
</dbReference>
<comment type="function">
    <text evidence="12">Cytochrome bo(3) ubiquinol terminal oxidase is the component of the aerobic respiratory chain of E.coli that predominates when cells are grown at high aeration. Has proton pump activity across the membrane in addition to electron transfer, pumping 2 protons/electron.</text>
</comment>
<organism evidence="19 20">
    <name type="scientific">Aureimonas jatrophae</name>
    <dbReference type="NCBI Taxonomy" id="1166073"/>
    <lineage>
        <taxon>Bacteria</taxon>
        <taxon>Pseudomonadati</taxon>
        <taxon>Pseudomonadota</taxon>
        <taxon>Alphaproteobacteria</taxon>
        <taxon>Hyphomicrobiales</taxon>
        <taxon>Aurantimonadaceae</taxon>
        <taxon>Aureimonas</taxon>
    </lineage>
</organism>
<dbReference type="STRING" id="1166073.SAMN05192530_102343"/>
<keyword evidence="11 18" id="KW-0472">Membrane</keyword>
<evidence type="ECO:0000256" key="15">
    <source>
        <dbReference type="ARBA" id="ARBA00031887"/>
    </source>
</evidence>
<evidence type="ECO:0000256" key="11">
    <source>
        <dbReference type="ARBA" id="ARBA00023136"/>
    </source>
</evidence>
<feature type="transmembrane region" description="Helical" evidence="18">
    <location>
        <begin position="32"/>
        <end position="51"/>
    </location>
</feature>
<comment type="similarity">
    <text evidence="2">Belongs to the cytochrome c oxidase bacterial subunit 4 family.</text>
</comment>
<evidence type="ECO:0000256" key="5">
    <source>
        <dbReference type="ARBA" id="ARBA00022448"/>
    </source>
</evidence>
<evidence type="ECO:0000256" key="10">
    <source>
        <dbReference type="ARBA" id="ARBA00023002"/>
    </source>
</evidence>
<evidence type="ECO:0000256" key="9">
    <source>
        <dbReference type="ARBA" id="ARBA00022989"/>
    </source>
</evidence>
<dbReference type="RefSeq" id="WP_090670492.1">
    <property type="nucleotide sequence ID" value="NZ_FNIT01000002.1"/>
</dbReference>
<feature type="transmembrane region" description="Helical" evidence="18">
    <location>
        <begin position="93"/>
        <end position="115"/>
    </location>
</feature>
<comment type="subcellular location">
    <subcellularLocation>
        <location evidence="1">Cell membrane</location>
        <topology evidence="1">Multi-pass membrane protein</topology>
    </subcellularLocation>
</comment>
<dbReference type="NCBIfam" id="TIGR02847">
    <property type="entry name" value="CyoD"/>
    <property type="match status" value="1"/>
</dbReference>
<keyword evidence="9 18" id="KW-1133">Transmembrane helix</keyword>
<protein>
    <recommendedName>
        <fullName evidence="4">Cytochrome bo(3) ubiquinol oxidase subunit 4</fullName>
    </recommendedName>
    <alternativeName>
        <fullName evidence="16">Cytochrome o ubiquinol oxidase subunit 4</fullName>
    </alternativeName>
    <alternativeName>
        <fullName evidence="13">Oxidase bo(3) subunit 4</fullName>
    </alternativeName>
    <alternativeName>
        <fullName evidence="14">Ubiquinol oxidase polypeptide IV</fullName>
    </alternativeName>
    <alternativeName>
        <fullName evidence="15">Ubiquinol oxidase subunit 4</fullName>
    </alternativeName>
</protein>
<accession>A0A1H0F3R5</accession>
<evidence type="ECO:0000256" key="14">
    <source>
        <dbReference type="ARBA" id="ARBA00030211"/>
    </source>
</evidence>
<evidence type="ECO:0000256" key="1">
    <source>
        <dbReference type="ARBA" id="ARBA00004651"/>
    </source>
</evidence>
<dbReference type="InterPro" id="IPR005171">
    <property type="entry name" value="Cyt_c_oxidase_su4_prok"/>
</dbReference>
<evidence type="ECO:0000256" key="13">
    <source>
        <dbReference type="ARBA" id="ARBA00030071"/>
    </source>
</evidence>
<dbReference type="EMBL" id="FNIT01000002">
    <property type="protein sequence ID" value="SDN89298.1"/>
    <property type="molecule type" value="Genomic_DNA"/>
</dbReference>
<keyword evidence="7 18" id="KW-0812">Transmembrane</keyword>
<dbReference type="OrthoDB" id="2375888at2"/>
<evidence type="ECO:0000256" key="2">
    <source>
        <dbReference type="ARBA" id="ARBA00008079"/>
    </source>
</evidence>
<keyword evidence="8" id="KW-0249">Electron transport</keyword>
<evidence type="ECO:0000256" key="8">
    <source>
        <dbReference type="ARBA" id="ARBA00022982"/>
    </source>
</evidence>
<sequence>MSAPANDTKIAQEHRAANEHDGDAAHGSLKGYMTGFVLSVLLTAVPFYLVMERPLESTAWIGFLVVAFAAVQVVVHMIFFLHMNARAEEGWTFMALMFTLVVVVITLSGTLWVMYNLNTNMMPGDMHDMSQMP</sequence>
<keyword evidence="20" id="KW-1185">Reference proteome</keyword>
<dbReference type="PANTHER" id="PTHR36835">
    <property type="entry name" value="CYTOCHROME BO(3) UBIQUINOL OXIDASE SUBUNIT 4"/>
    <property type="match status" value="1"/>
</dbReference>
<evidence type="ECO:0000256" key="4">
    <source>
        <dbReference type="ARBA" id="ARBA00014689"/>
    </source>
</evidence>
<dbReference type="InterPro" id="IPR014210">
    <property type="entry name" value="Cyt_o_ubiqinol_oxidase_su4"/>
</dbReference>
<dbReference type="AlphaFoldDB" id="A0A1H0F3R5"/>
<evidence type="ECO:0000256" key="6">
    <source>
        <dbReference type="ARBA" id="ARBA00022475"/>
    </source>
</evidence>
<comment type="subunit">
    <text evidence="3">Heterooctamer of two A chains, two B chains, two C chains and two D chains.</text>
</comment>